<accession>A0ABY9CJ79</accession>
<name>A0ABY9CJ79_VITVI</name>
<reference evidence="2 3" key="1">
    <citation type="journal article" date="2023" name="Hortic Res">
        <title>The complete reference genome for grapevine (Vitis vinifera L.) genetics and breeding.</title>
        <authorList>
            <person name="Shi X."/>
            <person name="Cao S."/>
            <person name="Wang X."/>
            <person name="Huang S."/>
            <person name="Wang Y."/>
            <person name="Liu Z."/>
            <person name="Liu W."/>
            <person name="Leng X."/>
            <person name="Peng Y."/>
            <person name="Wang N."/>
            <person name="Wang Y."/>
            <person name="Ma Z."/>
            <person name="Xu X."/>
            <person name="Zhang F."/>
            <person name="Xue H."/>
            <person name="Zhong H."/>
            <person name="Wang Y."/>
            <person name="Zhang K."/>
            <person name="Velt A."/>
            <person name="Avia K."/>
            <person name="Holtgrawe D."/>
            <person name="Grimplet J."/>
            <person name="Matus J.T."/>
            <person name="Ware D."/>
            <person name="Wu X."/>
            <person name="Wang H."/>
            <person name="Liu C."/>
            <person name="Fang Y."/>
            <person name="Rustenholz C."/>
            <person name="Cheng Z."/>
            <person name="Xiao H."/>
            <person name="Zhou Y."/>
        </authorList>
    </citation>
    <scope>NUCLEOTIDE SEQUENCE [LARGE SCALE GENOMIC DNA]</scope>
    <source>
        <strain evidence="3">cv. Pinot noir / PN40024</strain>
        <tissue evidence="2">Leaf</tissue>
    </source>
</reference>
<keyword evidence="3" id="KW-1185">Reference proteome</keyword>
<protein>
    <recommendedName>
        <fullName evidence="1">PdxS/SNZ N-terminal domain-containing protein</fullName>
    </recommendedName>
</protein>
<dbReference type="EMBL" id="CP126656">
    <property type="protein sequence ID" value="WJZ94599.1"/>
    <property type="molecule type" value="Genomic_DNA"/>
</dbReference>
<evidence type="ECO:0000313" key="2">
    <source>
        <dbReference type="EMBL" id="WJZ94599.1"/>
    </source>
</evidence>
<feature type="domain" description="PdxS/SNZ N-terminal" evidence="1">
    <location>
        <begin position="52"/>
        <end position="91"/>
    </location>
</feature>
<sequence length="95" mass="10870">MNNISRLRILILESISKCTSRLIDPVVIKEIRGVPQFRSLRVLVLCISWKQRSWEYIDEVNSLSSTKHDLINKHNFSTPFICGCRDIGKALGKGL</sequence>
<dbReference type="Pfam" id="PF01680">
    <property type="entry name" value="SOR_SNZ"/>
    <property type="match status" value="1"/>
</dbReference>
<dbReference type="InterPro" id="IPR013785">
    <property type="entry name" value="Aldolase_TIM"/>
</dbReference>
<evidence type="ECO:0000313" key="3">
    <source>
        <dbReference type="Proteomes" id="UP001227230"/>
    </source>
</evidence>
<proteinExistence type="predicted"/>
<gene>
    <name evidence="2" type="ORF">VitviT2T_013440</name>
</gene>
<evidence type="ECO:0000259" key="1">
    <source>
        <dbReference type="Pfam" id="PF01680"/>
    </source>
</evidence>
<dbReference type="InterPro" id="IPR033755">
    <property type="entry name" value="PdxS/SNZ_N"/>
</dbReference>
<organism evidence="2 3">
    <name type="scientific">Vitis vinifera</name>
    <name type="common">Grape</name>
    <dbReference type="NCBI Taxonomy" id="29760"/>
    <lineage>
        <taxon>Eukaryota</taxon>
        <taxon>Viridiplantae</taxon>
        <taxon>Streptophyta</taxon>
        <taxon>Embryophyta</taxon>
        <taxon>Tracheophyta</taxon>
        <taxon>Spermatophyta</taxon>
        <taxon>Magnoliopsida</taxon>
        <taxon>eudicotyledons</taxon>
        <taxon>Gunneridae</taxon>
        <taxon>Pentapetalae</taxon>
        <taxon>rosids</taxon>
        <taxon>Vitales</taxon>
        <taxon>Vitaceae</taxon>
        <taxon>Viteae</taxon>
        <taxon>Vitis</taxon>
    </lineage>
</organism>
<dbReference type="Gene3D" id="3.20.20.70">
    <property type="entry name" value="Aldolase class I"/>
    <property type="match status" value="1"/>
</dbReference>
<dbReference type="Proteomes" id="UP001227230">
    <property type="component" value="Chromosome 9"/>
</dbReference>